<dbReference type="SUPFAM" id="SSF53098">
    <property type="entry name" value="Ribonuclease H-like"/>
    <property type="match status" value="1"/>
</dbReference>
<dbReference type="InterPro" id="IPR012337">
    <property type="entry name" value="RNaseH-like_sf"/>
</dbReference>
<reference evidence="2" key="1">
    <citation type="journal article" date="2013" name="Genome Biol.">
        <title>Reference genomes and transcriptomes of Nicotiana sylvestris and Nicotiana tomentosiformis.</title>
        <authorList>
            <person name="Sierro N."/>
            <person name="Battey J.N."/>
            <person name="Ouadi S."/>
            <person name="Bovet L."/>
            <person name="Goepfert S."/>
            <person name="Bakaher N."/>
            <person name="Peitsch M.C."/>
            <person name="Ivanov N.V."/>
        </authorList>
    </citation>
    <scope>NUCLEOTIDE SEQUENCE [LARGE SCALE GENOMIC DNA]</scope>
</reference>
<reference evidence="3" key="2">
    <citation type="submission" date="2025-08" db="UniProtKB">
        <authorList>
            <consortium name="RefSeq"/>
        </authorList>
    </citation>
    <scope>IDENTIFICATION</scope>
    <source>
        <tissue evidence="3">Leaf</tissue>
    </source>
</reference>
<dbReference type="Proteomes" id="UP000189701">
    <property type="component" value="Unplaced"/>
</dbReference>
<proteinExistence type="predicted"/>
<evidence type="ECO:0000259" key="1">
    <source>
        <dbReference type="PROSITE" id="PS50994"/>
    </source>
</evidence>
<name>A0A1U7WXF1_NICSY</name>
<feature type="domain" description="Integrase catalytic" evidence="1">
    <location>
        <begin position="1"/>
        <end position="96"/>
    </location>
</feature>
<evidence type="ECO:0000313" key="3">
    <source>
        <dbReference type="RefSeq" id="XP_009784597.1"/>
    </source>
</evidence>
<dbReference type="AlphaFoldDB" id="A0A1U7WXF1"/>
<dbReference type="RefSeq" id="XP_009784597.1">
    <property type="nucleotide sequence ID" value="XM_009786295.1"/>
</dbReference>
<dbReference type="OrthoDB" id="1739513at2759"/>
<accession>A0A1U7WXF1</accession>
<dbReference type="eggNOG" id="KOG0017">
    <property type="taxonomic scope" value="Eukaryota"/>
</dbReference>
<organism evidence="2 3">
    <name type="scientific">Nicotiana sylvestris</name>
    <name type="common">Wood tobacco</name>
    <name type="synonym">South American tobacco</name>
    <dbReference type="NCBI Taxonomy" id="4096"/>
    <lineage>
        <taxon>Eukaryota</taxon>
        <taxon>Viridiplantae</taxon>
        <taxon>Streptophyta</taxon>
        <taxon>Embryophyta</taxon>
        <taxon>Tracheophyta</taxon>
        <taxon>Spermatophyta</taxon>
        <taxon>Magnoliopsida</taxon>
        <taxon>eudicotyledons</taxon>
        <taxon>Gunneridae</taxon>
        <taxon>Pentapetalae</taxon>
        <taxon>asterids</taxon>
        <taxon>lamiids</taxon>
        <taxon>Solanales</taxon>
        <taxon>Solanaceae</taxon>
        <taxon>Nicotianoideae</taxon>
        <taxon>Nicotianeae</taxon>
        <taxon>Nicotiana</taxon>
    </lineage>
</organism>
<protein>
    <submittedName>
        <fullName evidence="3">Uncharacterized protein LOC104232998</fullName>
    </submittedName>
</protein>
<gene>
    <name evidence="3" type="primary">LOC104232998</name>
</gene>
<keyword evidence="2" id="KW-1185">Reference proteome</keyword>
<dbReference type="InterPro" id="IPR036397">
    <property type="entry name" value="RNaseH_sf"/>
</dbReference>
<dbReference type="STRING" id="4096.A0A1U7WXF1"/>
<dbReference type="GO" id="GO:0003676">
    <property type="term" value="F:nucleic acid binding"/>
    <property type="evidence" value="ECO:0007669"/>
    <property type="project" value="InterPro"/>
</dbReference>
<dbReference type="PROSITE" id="PS50994">
    <property type="entry name" value="INTEGRASE"/>
    <property type="match status" value="1"/>
</dbReference>
<dbReference type="Gene3D" id="3.30.420.10">
    <property type="entry name" value="Ribonuclease H-like superfamily/Ribonuclease H"/>
    <property type="match status" value="1"/>
</dbReference>
<dbReference type="GO" id="GO:0015074">
    <property type="term" value="P:DNA integration"/>
    <property type="evidence" value="ECO:0007669"/>
    <property type="project" value="InterPro"/>
</dbReference>
<dbReference type="PANTHER" id="PTHR48475">
    <property type="entry name" value="RIBONUCLEASE H"/>
    <property type="match status" value="1"/>
</dbReference>
<sequence>MASEIVCYNGKQFIGSKVTKFLEYHKIKRILSTSYHPSRNGQAESINKTIIQNLKKRLTDAKRKWKEILPEVLWAYRTTSKSSTGATPFSLVYGAEALIPVEVEESSIRFQYATEESNNKDMNTSLELLDKRCEATLV</sequence>
<dbReference type="PANTHER" id="PTHR48475:SF1">
    <property type="entry name" value="RNASE H TYPE-1 DOMAIN-CONTAINING PROTEIN"/>
    <property type="match status" value="1"/>
</dbReference>
<dbReference type="InterPro" id="IPR001584">
    <property type="entry name" value="Integrase_cat-core"/>
</dbReference>
<evidence type="ECO:0000313" key="2">
    <source>
        <dbReference type="Proteomes" id="UP000189701"/>
    </source>
</evidence>